<evidence type="ECO:0000256" key="1">
    <source>
        <dbReference type="ARBA" id="ARBA00004651"/>
    </source>
</evidence>
<keyword evidence="6" id="KW-0915">Sodium</keyword>
<dbReference type="CDD" id="cd00038">
    <property type="entry name" value="CAP_ED"/>
    <property type="match status" value="1"/>
</dbReference>
<feature type="transmembrane region" description="Helical" evidence="10">
    <location>
        <begin position="202"/>
        <end position="220"/>
    </location>
</feature>
<evidence type="ECO:0000256" key="8">
    <source>
        <dbReference type="ARBA" id="ARBA00023136"/>
    </source>
</evidence>
<keyword evidence="8 10" id="KW-0472">Membrane</keyword>
<feature type="transmembrane region" description="Helical" evidence="10">
    <location>
        <begin position="106"/>
        <end position="128"/>
    </location>
</feature>
<feature type="transmembrane region" description="Helical" evidence="10">
    <location>
        <begin position="322"/>
        <end position="344"/>
    </location>
</feature>
<dbReference type="InterPro" id="IPR018490">
    <property type="entry name" value="cNMP-bd_dom_sf"/>
</dbReference>
<dbReference type="InterPro" id="IPR006153">
    <property type="entry name" value="Cation/H_exchanger_TM"/>
</dbReference>
<feature type="transmembrane region" description="Helical" evidence="10">
    <location>
        <begin position="394"/>
        <end position="421"/>
    </location>
</feature>
<dbReference type="PROSITE" id="PS50042">
    <property type="entry name" value="CNMP_BINDING_3"/>
    <property type="match status" value="1"/>
</dbReference>
<evidence type="ECO:0000313" key="13">
    <source>
        <dbReference type="Proteomes" id="UP000516349"/>
    </source>
</evidence>
<feature type="transmembrane region" description="Helical" evidence="10">
    <location>
        <begin position="294"/>
        <end position="315"/>
    </location>
</feature>
<feature type="transmembrane region" description="Helical" evidence="10">
    <location>
        <begin position="255"/>
        <end position="274"/>
    </location>
</feature>
<dbReference type="PANTHER" id="PTHR10110:SF86">
    <property type="entry name" value="SODIUM_HYDROGEN EXCHANGER 7"/>
    <property type="match status" value="1"/>
</dbReference>
<comment type="subcellular location">
    <subcellularLocation>
        <location evidence="1">Cell membrane</location>
        <topology evidence="1">Multi-pass membrane protein</topology>
    </subcellularLocation>
</comment>
<dbReference type="GO" id="GO:0098719">
    <property type="term" value="P:sodium ion import across plasma membrane"/>
    <property type="evidence" value="ECO:0007669"/>
    <property type="project" value="TreeGrafter"/>
</dbReference>
<proteinExistence type="predicted"/>
<dbReference type="GO" id="GO:0051453">
    <property type="term" value="P:regulation of intracellular pH"/>
    <property type="evidence" value="ECO:0007669"/>
    <property type="project" value="TreeGrafter"/>
</dbReference>
<feature type="transmembrane region" description="Helical" evidence="10">
    <location>
        <begin position="172"/>
        <end position="190"/>
    </location>
</feature>
<evidence type="ECO:0000256" key="9">
    <source>
        <dbReference type="ARBA" id="ARBA00023201"/>
    </source>
</evidence>
<feature type="transmembrane region" description="Helical" evidence="10">
    <location>
        <begin position="364"/>
        <end position="382"/>
    </location>
</feature>
<keyword evidence="7" id="KW-0406">Ion transport</keyword>
<reference evidence="12 13" key="1">
    <citation type="submission" date="2020-08" db="EMBL/GenBank/DDBJ databases">
        <title>Complete genome sequence of Entomobacter blattae G55GP.</title>
        <authorList>
            <person name="Poehlein A."/>
            <person name="Guzman J."/>
            <person name="Daniel R."/>
            <person name="Vilcinskas A."/>
        </authorList>
    </citation>
    <scope>NUCLEOTIDE SEQUENCE [LARGE SCALE GENOMIC DNA]</scope>
    <source>
        <strain evidence="12 13">G55GP</strain>
    </source>
</reference>
<evidence type="ECO:0000256" key="7">
    <source>
        <dbReference type="ARBA" id="ARBA00023065"/>
    </source>
</evidence>
<evidence type="ECO:0000256" key="5">
    <source>
        <dbReference type="ARBA" id="ARBA00022989"/>
    </source>
</evidence>
<name>A0A7H1NSR1_9PROT</name>
<dbReference type="EMBL" id="CP060244">
    <property type="protein sequence ID" value="QNT78821.1"/>
    <property type="molecule type" value="Genomic_DNA"/>
</dbReference>
<dbReference type="InterPro" id="IPR000595">
    <property type="entry name" value="cNMP-bd_dom"/>
</dbReference>
<keyword evidence="13" id="KW-1185">Reference proteome</keyword>
<feature type="transmembrane region" description="Helical" evidence="10">
    <location>
        <begin position="6"/>
        <end position="23"/>
    </location>
</feature>
<feature type="domain" description="Cyclic nucleotide-binding" evidence="11">
    <location>
        <begin position="710"/>
        <end position="808"/>
    </location>
</feature>
<evidence type="ECO:0000256" key="10">
    <source>
        <dbReference type="SAM" id="Phobius"/>
    </source>
</evidence>
<evidence type="ECO:0000256" key="4">
    <source>
        <dbReference type="ARBA" id="ARBA00022692"/>
    </source>
</evidence>
<dbReference type="SUPFAM" id="SSF51206">
    <property type="entry name" value="cAMP-binding domain-like"/>
    <property type="match status" value="1"/>
</dbReference>
<dbReference type="AlphaFoldDB" id="A0A7H1NSR1"/>
<protein>
    <submittedName>
        <fullName evidence="12">Sodium/hydrogen exchanger family protein</fullName>
    </submittedName>
</protein>
<keyword evidence="2" id="KW-0813">Transport</keyword>
<evidence type="ECO:0000256" key="3">
    <source>
        <dbReference type="ARBA" id="ARBA00022475"/>
    </source>
</evidence>
<feature type="transmembrane region" description="Helical" evidence="10">
    <location>
        <begin position="35"/>
        <end position="57"/>
    </location>
</feature>
<keyword evidence="4 10" id="KW-0812">Transmembrane</keyword>
<dbReference type="Pfam" id="PF00027">
    <property type="entry name" value="cNMP_binding"/>
    <property type="match status" value="1"/>
</dbReference>
<sequence>MYITGLAAVLLATAVLLVIVSTVQPLARRLELSETVLLAVVGISIGAVADFAVRMPHSHMMDSLIEILLDFPMSSEAFLFIFLPILVFQGALAIDVRRLVRETATVLLLAVVAVIVSTATIGLALYPFSNVPLVVCLLVGSIVATTDPSAVAGIFREIGAASRLLRLVEGEALFNDAAAIAIFSVFLTAIMSHRDIHVGEAFLDFLISFGGAVIVGIILARLTLMFIVSLGAAPAAEVTLTVALPYLSYIVCDEIFRFSGVVATAVAGLTISVYGPSTFHPQTWRFLQQLWQQLVFWAGSLVFIMASMLIPRLLIGMTRWDFVLILIASAAGLLARGFVVFAMLPLLSVLRLSPPVPFPFKMTMAWGGLRGAITLALALAVTENEQVSTPIAHYVGIIATGFVLITLLVNGTTLRAMVVFFKLDQLPPIDQALRHQIIGIGLGEVRDRTRRLAGELRFSAQTTNTVIETLNERIEEEQEVNNFDTALGDRQRVILSLITIASQERSILLDLFRMRGLPRRVMELLLRGADSMIEAARLEGRFGYLRAQRRRLRPTLAFRFGQFVHNHFRIDYFLALGLIERFETLIIAHLVSQSLDRFIRRRIEPTLGPRITEIVTEVQDRQSKQLSDAMGTIRLHYSGYMEALEVRILRLLSLRAEGEEYDELLAESLISEELHSELFKDVERRENRFGKRLRLNIKSGIERQVCSLPAFRNVSEAVLQHLVTVFSIHFFSPQEEVYRRGKKIKYIYFISSGLMDAHIAEHDVHFSSGDVLGAEEVMEGELRARATIRAVEFGHTLVLSRRAFIKILQDYPVIATNIRTIIKSKKSLLAPQEFLLLPPPSQS</sequence>
<organism evidence="12 13">
    <name type="scientific">Entomobacter blattae</name>
    <dbReference type="NCBI Taxonomy" id="2762277"/>
    <lineage>
        <taxon>Bacteria</taxon>
        <taxon>Pseudomonadati</taxon>
        <taxon>Pseudomonadota</taxon>
        <taxon>Alphaproteobacteria</taxon>
        <taxon>Acetobacterales</taxon>
        <taxon>Acetobacteraceae</taxon>
        <taxon>Entomobacter</taxon>
    </lineage>
</organism>
<dbReference type="PANTHER" id="PTHR10110">
    <property type="entry name" value="SODIUM/HYDROGEN EXCHANGER"/>
    <property type="match status" value="1"/>
</dbReference>
<dbReference type="SMART" id="SM00100">
    <property type="entry name" value="cNMP"/>
    <property type="match status" value="1"/>
</dbReference>
<evidence type="ECO:0000256" key="2">
    <source>
        <dbReference type="ARBA" id="ARBA00022448"/>
    </source>
</evidence>
<dbReference type="GO" id="GO:0015386">
    <property type="term" value="F:potassium:proton antiporter activity"/>
    <property type="evidence" value="ECO:0007669"/>
    <property type="project" value="TreeGrafter"/>
</dbReference>
<keyword evidence="3" id="KW-1003">Cell membrane</keyword>
<dbReference type="GO" id="GO:0015385">
    <property type="term" value="F:sodium:proton antiporter activity"/>
    <property type="evidence" value="ECO:0007669"/>
    <property type="project" value="InterPro"/>
</dbReference>
<feature type="transmembrane region" description="Helical" evidence="10">
    <location>
        <begin position="77"/>
        <end position="94"/>
    </location>
</feature>
<dbReference type="InterPro" id="IPR018422">
    <property type="entry name" value="Cation/H_exchanger_CPA1"/>
</dbReference>
<dbReference type="InterPro" id="IPR014710">
    <property type="entry name" value="RmlC-like_jellyroll"/>
</dbReference>
<dbReference type="Pfam" id="PF00999">
    <property type="entry name" value="Na_H_Exchanger"/>
    <property type="match status" value="1"/>
</dbReference>
<evidence type="ECO:0000256" key="6">
    <source>
        <dbReference type="ARBA" id="ARBA00023053"/>
    </source>
</evidence>
<dbReference type="Gene3D" id="2.60.120.10">
    <property type="entry name" value="Jelly Rolls"/>
    <property type="match status" value="1"/>
</dbReference>
<keyword evidence="5 10" id="KW-1133">Transmembrane helix</keyword>
<evidence type="ECO:0000313" key="12">
    <source>
        <dbReference type="EMBL" id="QNT78821.1"/>
    </source>
</evidence>
<dbReference type="KEGG" id="ebla:JGUZn3_15990"/>
<dbReference type="Proteomes" id="UP000516349">
    <property type="component" value="Chromosome"/>
</dbReference>
<keyword evidence="9" id="KW-0739">Sodium transport</keyword>
<gene>
    <name evidence="12" type="ORF">JGUZn3_15990</name>
</gene>
<dbReference type="Gene3D" id="6.10.140.1330">
    <property type="match status" value="1"/>
</dbReference>
<accession>A0A7H1NSR1</accession>
<evidence type="ECO:0000259" key="11">
    <source>
        <dbReference type="PROSITE" id="PS50042"/>
    </source>
</evidence>
<dbReference type="RefSeq" id="WP_203413049.1">
    <property type="nucleotide sequence ID" value="NZ_CP060244.1"/>
</dbReference>
<dbReference type="GO" id="GO:0005886">
    <property type="term" value="C:plasma membrane"/>
    <property type="evidence" value="ECO:0007669"/>
    <property type="project" value="UniProtKB-SubCell"/>
</dbReference>